<evidence type="ECO:0000313" key="2">
    <source>
        <dbReference type="EMBL" id="GBM49981.1"/>
    </source>
</evidence>
<dbReference type="Proteomes" id="UP000499080">
    <property type="component" value="Unassembled WGS sequence"/>
</dbReference>
<proteinExistence type="predicted"/>
<protein>
    <submittedName>
        <fullName evidence="2">Uncharacterized protein</fullName>
    </submittedName>
</protein>
<keyword evidence="3" id="KW-1185">Reference proteome</keyword>
<organism evidence="2 3">
    <name type="scientific">Araneus ventricosus</name>
    <name type="common">Orbweaver spider</name>
    <name type="synonym">Epeira ventricosa</name>
    <dbReference type="NCBI Taxonomy" id="182803"/>
    <lineage>
        <taxon>Eukaryota</taxon>
        <taxon>Metazoa</taxon>
        <taxon>Ecdysozoa</taxon>
        <taxon>Arthropoda</taxon>
        <taxon>Chelicerata</taxon>
        <taxon>Arachnida</taxon>
        <taxon>Araneae</taxon>
        <taxon>Araneomorphae</taxon>
        <taxon>Entelegynae</taxon>
        <taxon>Araneoidea</taxon>
        <taxon>Araneidae</taxon>
        <taxon>Araneus</taxon>
    </lineage>
</organism>
<keyword evidence="1" id="KW-0472">Membrane</keyword>
<accession>A0A4Y2G9D6</accession>
<gene>
    <name evidence="2" type="ORF">AVEN_34944_1</name>
</gene>
<name>A0A4Y2G9D6_ARAVE</name>
<evidence type="ECO:0000313" key="3">
    <source>
        <dbReference type="Proteomes" id="UP000499080"/>
    </source>
</evidence>
<keyword evidence="1" id="KW-0812">Transmembrane</keyword>
<keyword evidence="1" id="KW-1133">Transmembrane helix</keyword>
<dbReference type="AlphaFoldDB" id="A0A4Y2G9D6"/>
<reference evidence="2 3" key="1">
    <citation type="journal article" date="2019" name="Sci. Rep.">
        <title>Orb-weaving spider Araneus ventricosus genome elucidates the spidroin gene catalogue.</title>
        <authorList>
            <person name="Kono N."/>
            <person name="Nakamura H."/>
            <person name="Ohtoshi R."/>
            <person name="Moran D.A.P."/>
            <person name="Shinohara A."/>
            <person name="Yoshida Y."/>
            <person name="Fujiwara M."/>
            <person name="Mori M."/>
            <person name="Tomita M."/>
            <person name="Arakawa K."/>
        </authorList>
    </citation>
    <scope>NUCLEOTIDE SEQUENCE [LARGE SCALE GENOMIC DNA]</scope>
</reference>
<sequence length="96" mass="11142">MTGMVQGTSIPHCAPYCYSTARPDKLDEGQISVDSHNGAAKIFDYAPLLKVEFEVQFQFLLALSISFGKFVLIFWWWRDFLFFNKKKNLLHFVTDD</sequence>
<dbReference type="EMBL" id="BGPR01001279">
    <property type="protein sequence ID" value="GBM49981.1"/>
    <property type="molecule type" value="Genomic_DNA"/>
</dbReference>
<feature type="transmembrane region" description="Helical" evidence="1">
    <location>
        <begin position="57"/>
        <end position="77"/>
    </location>
</feature>
<evidence type="ECO:0000256" key="1">
    <source>
        <dbReference type="SAM" id="Phobius"/>
    </source>
</evidence>
<comment type="caution">
    <text evidence="2">The sequence shown here is derived from an EMBL/GenBank/DDBJ whole genome shotgun (WGS) entry which is preliminary data.</text>
</comment>